<protein>
    <recommendedName>
        <fullName evidence="4">Deoxyribodipyrimidine photo-lyase</fullName>
        <ecNumber evidence="3">4.1.99.3</ecNumber>
    </recommendedName>
    <alternativeName>
        <fullName evidence="8">DNA photolyase</fullName>
    </alternativeName>
    <alternativeName>
        <fullName evidence="11">Photoreactivating enzyme</fullName>
    </alternativeName>
</protein>
<dbReference type="PROSITE" id="PS00394">
    <property type="entry name" value="DNA_PHOTOLYASES_1_1"/>
    <property type="match status" value="1"/>
</dbReference>
<comment type="catalytic activity">
    <reaction evidence="9">
        <text>cyclobutadipyrimidine (in DNA) = 2 pyrimidine residues (in DNA).</text>
        <dbReference type="EC" id="4.1.99.3"/>
    </reaction>
</comment>
<dbReference type="AlphaFoldDB" id="A0A1H3IHC9"/>
<comment type="similarity">
    <text evidence="14">Belongs to the DNA photolyase family.</text>
</comment>
<dbReference type="GO" id="GO:0003904">
    <property type="term" value="F:deoxyribodipyrimidine photo-lyase activity"/>
    <property type="evidence" value="ECO:0007669"/>
    <property type="project" value="UniProtKB-EC"/>
</dbReference>
<dbReference type="InterPro" id="IPR036134">
    <property type="entry name" value="Crypto/Photolyase_FAD-like_sf"/>
</dbReference>
<organism evidence="16 17">
    <name type="scientific">Acinetobacter kyonggiensis</name>
    <dbReference type="NCBI Taxonomy" id="595670"/>
    <lineage>
        <taxon>Bacteria</taxon>
        <taxon>Pseudomonadati</taxon>
        <taxon>Pseudomonadota</taxon>
        <taxon>Gammaproteobacteria</taxon>
        <taxon>Moraxellales</taxon>
        <taxon>Moraxellaceae</taxon>
        <taxon>Acinetobacter</taxon>
    </lineage>
</organism>
<gene>
    <name evidence="16" type="ORF">SAMN05421643_106164</name>
</gene>
<evidence type="ECO:0000256" key="5">
    <source>
        <dbReference type="ARBA" id="ARBA00022630"/>
    </source>
</evidence>
<sequence length="473" mass="55497">MSMQLIWFRQDLRIQDHAALWHATQAGSCVAFVAISFGQWALHDDAAVKIDFYLRQLQELKKQLKNLNIPLLIQEVSFWKDIPEVIAKLTQKLDIECIHANIEVGVNELKRDAEVQQLLEKYNKTFELYHDRTLFPVGAVRNKTKQPYQVFSAFKKQCYEQLSLSLPQCYPQIEVQADLQNHDIFEASSLTVTYEYSEFVRKQQAYWPVSEEYALTALDDFINDKVINYQKERDFPHLDSTSQLSPYLNLGILSIRQCIQALFRLQHGHFQIEQLGQQTWLDELLWREFYQHTLFDFPQLSKHYPFKANTQSIQWRNAPEDLAAWQQGQTGIPIVDAGMRQLLETGWMHNRVRMITAMFLTKNLLIDWRLGEQWFMQHLVDGDLAANNGGWQWCASTGMDSVPYFRIFNPITQSQKFDHNGDYIRQWVPELAHLDAEIIHEPYNKNPDLSLNYPKPIADLKQTRIRAIEAFKV</sequence>
<comment type="similarity">
    <text evidence="2">Belongs to the DNA photolyase class-1 family.</text>
</comment>
<evidence type="ECO:0000256" key="1">
    <source>
        <dbReference type="ARBA" id="ARBA00001932"/>
    </source>
</evidence>
<dbReference type="PROSITE" id="PS51645">
    <property type="entry name" value="PHR_CRY_ALPHA_BETA"/>
    <property type="match status" value="1"/>
</dbReference>
<dbReference type="InterPro" id="IPR018394">
    <property type="entry name" value="DNA_photolyase_1_CS_C"/>
</dbReference>
<evidence type="ECO:0000313" key="17">
    <source>
        <dbReference type="Proteomes" id="UP000199035"/>
    </source>
</evidence>
<dbReference type="GO" id="GO:0000719">
    <property type="term" value="P:photoreactive repair"/>
    <property type="evidence" value="ECO:0007669"/>
    <property type="project" value="UniProtKB-ARBA"/>
</dbReference>
<dbReference type="Pfam" id="PF03441">
    <property type="entry name" value="FAD_binding_7"/>
    <property type="match status" value="1"/>
</dbReference>
<feature type="site" description="Electron transfer via tryptophanyl radical" evidence="13">
    <location>
        <position position="391"/>
    </location>
</feature>
<comment type="cofactor">
    <cofactor evidence="12">
        <name>FAD</name>
        <dbReference type="ChEBI" id="CHEBI:57692"/>
    </cofactor>
    <text evidence="12">Binds 1 FAD per subunit.</text>
</comment>
<keyword evidence="6 12" id="KW-0274">FAD</keyword>
<comment type="function">
    <text evidence="10">Involved in repair of UV radiation-induced DNA damage. Catalyzes the light-dependent monomerization (300-600 nm) of cyclobutyl pyrimidine dimers (in cis-syn configuration), which are formed between adjacent bases on the same DNA strand upon exposure to ultraviolet radiation.</text>
</comment>
<dbReference type="InterPro" id="IPR036155">
    <property type="entry name" value="Crypto/Photolyase_N_sf"/>
</dbReference>
<keyword evidence="5 12" id="KW-0285">Flavoprotein</keyword>
<keyword evidence="17" id="KW-1185">Reference proteome</keyword>
<dbReference type="InterPro" id="IPR002081">
    <property type="entry name" value="Cryptochrome/DNA_photolyase_1"/>
</dbReference>
<evidence type="ECO:0000256" key="3">
    <source>
        <dbReference type="ARBA" id="ARBA00013149"/>
    </source>
</evidence>
<dbReference type="Proteomes" id="UP000199035">
    <property type="component" value="Unassembled WGS sequence"/>
</dbReference>
<accession>A0A1H3IHC9</accession>
<dbReference type="Gene3D" id="3.40.50.620">
    <property type="entry name" value="HUPs"/>
    <property type="match status" value="1"/>
</dbReference>
<evidence type="ECO:0000256" key="14">
    <source>
        <dbReference type="RuleBase" id="RU004182"/>
    </source>
</evidence>
<evidence type="ECO:0000256" key="12">
    <source>
        <dbReference type="PIRSR" id="PIRSR602081-1"/>
    </source>
</evidence>
<evidence type="ECO:0000256" key="6">
    <source>
        <dbReference type="ARBA" id="ARBA00022827"/>
    </source>
</evidence>
<feature type="site" description="Electron transfer via tryptophanyl radical" evidence="13">
    <location>
        <position position="368"/>
    </location>
</feature>
<evidence type="ECO:0000256" key="9">
    <source>
        <dbReference type="ARBA" id="ARBA00033999"/>
    </source>
</evidence>
<dbReference type="InterPro" id="IPR005101">
    <property type="entry name" value="Cryptochr/Photolyase_FAD-bd"/>
</dbReference>
<dbReference type="PANTHER" id="PTHR11455">
    <property type="entry name" value="CRYPTOCHROME"/>
    <property type="match status" value="1"/>
</dbReference>
<dbReference type="SUPFAM" id="SSF48173">
    <property type="entry name" value="Cryptochrome/photolyase FAD-binding domain"/>
    <property type="match status" value="1"/>
</dbReference>
<evidence type="ECO:0000313" key="16">
    <source>
        <dbReference type="EMBL" id="SDY27216.1"/>
    </source>
</evidence>
<evidence type="ECO:0000256" key="13">
    <source>
        <dbReference type="PIRSR" id="PIRSR602081-2"/>
    </source>
</evidence>
<reference evidence="17" key="1">
    <citation type="submission" date="2016-10" db="EMBL/GenBank/DDBJ databases">
        <authorList>
            <person name="Varghese N."/>
            <person name="Submissions S."/>
        </authorList>
    </citation>
    <scope>NUCLEOTIDE SEQUENCE [LARGE SCALE GENOMIC DNA]</scope>
    <source>
        <strain evidence="17">ANC 5109</strain>
    </source>
</reference>
<feature type="binding site" evidence="12">
    <location>
        <begin position="283"/>
        <end position="290"/>
    </location>
    <ligand>
        <name>FAD</name>
        <dbReference type="ChEBI" id="CHEBI:57692"/>
    </ligand>
</feature>
<evidence type="ECO:0000256" key="7">
    <source>
        <dbReference type="ARBA" id="ARBA00022991"/>
    </source>
</evidence>
<dbReference type="Gene3D" id="1.10.579.10">
    <property type="entry name" value="DNA Cyclobutane Dipyrimidine Photolyase, subunit A, domain 3"/>
    <property type="match status" value="1"/>
</dbReference>
<feature type="binding site" evidence="12">
    <location>
        <position position="280"/>
    </location>
    <ligand>
        <name>FAD</name>
        <dbReference type="ChEBI" id="CHEBI:57692"/>
    </ligand>
</feature>
<evidence type="ECO:0000256" key="2">
    <source>
        <dbReference type="ARBA" id="ARBA00005862"/>
    </source>
</evidence>
<feature type="binding site" evidence="12">
    <location>
        <begin position="241"/>
        <end position="245"/>
    </location>
    <ligand>
        <name>FAD</name>
        <dbReference type="ChEBI" id="CHEBI:57692"/>
    </ligand>
</feature>
<evidence type="ECO:0000259" key="15">
    <source>
        <dbReference type="PROSITE" id="PS51645"/>
    </source>
</evidence>
<comment type="cofactor">
    <cofactor evidence="1">
        <name>(6R)-5,10-methylene-5,6,7,8-tetrahydrofolate</name>
        <dbReference type="ChEBI" id="CHEBI:15636"/>
    </cofactor>
</comment>
<dbReference type="FunFam" id="1.10.579.10:FF:000003">
    <property type="entry name" value="Deoxyribodipyrimidine photo-lyase"/>
    <property type="match status" value="1"/>
</dbReference>
<dbReference type="GO" id="GO:0071949">
    <property type="term" value="F:FAD binding"/>
    <property type="evidence" value="ECO:0007669"/>
    <property type="project" value="TreeGrafter"/>
</dbReference>
<dbReference type="PANTHER" id="PTHR11455:SF9">
    <property type="entry name" value="CRYPTOCHROME CIRCADIAN CLOCK 5 ISOFORM X1"/>
    <property type="match status" value="1"/>
</dbReference>
<dbReference type="GO" id="GO:0009416">
    <property type="term" value="P:response to light stimulus"/>
    <property type="evidence" value="ECO:0007669"/>
    <property type="project" value="TreeGrafter"/>
</dbReference>
<dbReference type="GO" id="GO:0003677">
    <property type="term" value="F:DNA binding"/>
    <property type="evidence" value="ECO:0007669"/>
    <property type="project" value="TreeGrafter"/>
</dbReference>
<feature type="domain" description="Photolyase/cryptochrome alpha/beta" evidence="15">
    <location>
        <begin position="2"/>
        <end position="134"/>
    </location>
</feature>
<feature type="binding site" evidence="12">
    <location>
        <begin position="381"/>
        <end position="383"/>
    </location>
    <ligand>
        <name>FAD</name>
        <dbReference type="ChEBI" id="CHEBI:57692"/>
    </ligand>
</feature>
<dbReference type="PRINTS" id="PR00147">
    <property type="entry name" value="DNAPHOTLYASE"/>
</dbReference>
<evidence type="ECO:0000256" key="11">
    <source>
        <dbReference type="ARBA" id="ARBA00083107"/>
    </source>
</evidence>
<dbReference type="InterPro" id="IPR014729">
    <property type="entry name" value="Rossmann-like_a/b/a_fold"/>
</dbReference>
<evidence type="ECO:0000256" key="10">
    <source>
        <dbReference type="ARBA" id="ARBA00059220"/>
    </source>
</evidence>
<name>A0A1H3IHC9_9GAMM</name>
<keyword evidence="16" id="KW-0456">Lyase</keyword>
<dbReference type="EC" id="4.1.99.3" evidence="3"/>
<dbReference type="InterPro" id="IPR006050">
    <property type="entry name" value="DNA_photolyase_N"/>
</dbReference>
<dbReference type="STRING" id="595670.SAMN05421643_106164"/>
<keyword evidence="7 14" id="KW-0157">Chromophore</keyword>
<dbReference type="EMBL" id="FNPK01000006">
    <property type="protein sequence ID" value="SDY27216.1"/>
    <property type="molecule type" value="Genomic_DNA"/>
</dbReference>
<dbReference type="Gene3D" id="1.25.40.80">
    <property type="match status" value="1"/>
</dbReference>
<proteinExistence type="inferred from homology"/>
<evidence type="ECO:0000256" key="8">
    <source>
        <dbReference type="ARBA" id="ARBA00031671"/>
    </source>
</evidence>
<dbReference type="SUPFAM" id="SSF52425">
    <property type="entry name" value="Cryptochrome/photolyase, N-terminal domain"/>
    <property type="match status" value="1"/>
</dbReference>
<dbReference type="Pfam" id="PF00875">
    <property type="entry name" value="DNA_photolyase"/>
    <property type="match status" value="1"/>
</dbReference>
<feature type="binding site" evidence="12">
    <location>
        <position position="229"/>
    </location>
    <ligand>
        <name>FAD</name>
        <dbReference type="ChEBI" id="CHEBI:57692"/>
    </ligand>
</feature>
<evidence type="ECO:0000256" key="4">
    <source>
        <dbReference type="ARBA" id="ARBA00014046"/>
    </source>
</evidence>
<feature type="site" description="Electron transfer via tryptophanyl radical" evidence="13">
    <location>
        <position position="315"/>
    </location>
</feature>